<evidence type="ECO:0000313" key="2">
    <source>
        <dbReference type="Proteomes" id="UP000021369"/>
    </source>
</evidence>
<organism evidence="1 2">
    <name type="scientific">Ruminococcus albus SY3</name>
    <dbReference type="NCBI Taxonomy" id="1341156"/>
    <lineage>
        <taxon>Bacteria</taxon>
        <taxon>Bacillati</taxon>
        <taxon>Bacillota</taxon>
        <taxon>Clostridia</taxon>
        <taxon>Eubacteriales</taxon>
        <taxon>Oscillospiraceae</taxon>
        <taxon>Ruminococcus</taxon>
    </lineage>
</organism>
<proteinExistence type="predicted"/>
<dbReference type="PATRIC" id="fig|1341156.4.peg.2657"/>
<gene>
    <name evidence="1" type="ORF">RASY3_15320</name>
</gene>
<protein>
    <submittedName>
        <fullName evidence="1">Uncharacterized protein</fullName>
    </submittedName>
</protein>
<evidence type="ECO:0000313" key="1">
    <source>
        <dbReference type="EMBL" id="EXM37717.1"/>
    </source>
</evidence>
<dbReference type="AlphaFoldDB" id="A0A011UWY0"/>
<dbReference type="RefSeq" id="WP_037289553.1">
    <property type="nucleotide sequence ID" value="NZ_JEOB01000004.1"/>
</dbReference>
<dbReference type="EMBL" id="JEOB01000004">
    <property type="protein sequence ID" value="EXM37717.1"/>
    <property type="molecule type" value="Genomic_DNA"/>
</dbReference>
<reference evidence="1 2" key="1">
    <citation type="submission" date="2013-06" db="EMBL/GenBank/DDBJ databases">
        <title>Rumen cellulosomics: divergent fiber-degrading strategies revealed by comparative genome-wide analysis of six Ruminococcal strains.</title>
        <authorList>
            <person name="Dassa B."/>
            <person name="Borovok I."/>
            <person name="Lamed R."/>
            <person name="Flint H."/>
            <person name="Yeoman C.J."/>
            <person name="White B."/>
            <person name="Bayer E.A."/>
        </authorList>
    </citation>
    <scope>NUCLEOTIDE SEQUENCE [LARGE SCALE GENOMIC DNA]</scope>
    <source>
        <strain evidence="1 2">SY3</strain>
    </source>
</reference>
<comment type="caution">
    <text evidence="1">The sequence shown here is derived from an EMBL/GenBank/DDBJ whole genome shotgun (WGS) entry which is preliminary data.</text>
</comment>
<accession>A0A011UWY0</accession>
<dbReference type="OrthoDB" id="4350944at2"/>
<name>A0A011UWY0_RUMAL</name>
<keyword evidence="2" id="KW-1185">Reference proteome</keyword>
<dbReference type="Proteomes" id="UP000021369">
    <property type="component" value="Unassembled WGS sequence"/>
</dbReference>
<sequence>MKNIKAYRTFFRYLDNIWNSEEHDWLGALLGQMSWLPDGSTADPAHEYDWDDAVGQVTDPDDAYMIGMQFLRIYLDIGYIDEIGEILKDMEARKRLDLWEKAVHDVEQGLDDPYLHLG</sequence>